<evidence type="ECO:0000313" key="12">
    <source>
        <dbReference type="EMBL" id="CAB3786759.1"/>
    </source>
</evidence>
<evidence type="ECO:0000256" key="2">
    <source>
        <dbReference type="ARBA" id="ARBA00012417"/>
    </source>
</evidence>
<keyword evidence="4" id="KW-0963">Cytoplasm</keyword>
<evidence type="ECO:0000256" key="4">
    <source>
        <dbReference type="ARBA" id="ARBA00022490"/>
    </source>
</evidence>
<dbReference type="InterPro" id="IPR004013">
    <property type="entry name" value="PHP_dom"/>
</dbReference>
<evidence type="ECO:0000256" key="6">
    <source>
        <dbReference type="ARBA" id="ARBA00022695"/>
    </source>
</evidence>
<dbReference type="Proteomes" id="UP000494115">
    <property type="component" value="Unassembled WGS sequence"/>
</dbReference>
<dbReference type="GO" id="GO:0006260">
    <property type="term" value="P:DNA replication"/>
    <property type="evidence" value="ECO:0007669"/>
    <property type="project" value="UniProtKB-KW"/>
</dbReference>
<evidence type="ECO:0000256" key="9">
    <source>
        <dbReference type="ARBA" id="ARBA00049244"/>
    </source>
</evidence>
<dbReference type="InterPro" id="IPR029460">
    <property type="entry name" value="DNAPol_HHH"/>
</dbReference>
<dbReference type="Gene3D" id="2.40.50.140">
    <property type="entry name" value="Nucleic acid-binding proteins"/>
    <property type="match status" value="1"/>
</dbReference>
<name>A0A6S7B3N3_9BURK</name>
<feature type="region of interest" description="Disordered" evidence="10">
    <location>
        <begin position="1112"/>
        <end position="1169"/>
    </location>
</feature>
<evidence type="ECO:0000313" key="13">
    <source>
        <dbReference type="Proteomes" id="UP000494115"/>
    </source>
</evidence>
<dbReference type="InterPro" id="IPR011708">
    <property type="entry name" value="DNA_pol3_alpha_NTPase_dom"/>
</dbReference>
<keyword evidence="6 12" id="KW-0548">Nucleotidyltransferase</keyword>
<evidence type="ECO:0000256" key="1">
    <source>
        <dbReference type="ARBA" id="ARBA00004496"/>
    </source>
</evidence>
<feature type="compositionally biased region" description="Gly residues" evidence="10">
    <location>
        <begin position="1114"/>
        <end position="1154"/>
    </location>
</feature>
<accession>A0A6S7B3N3</accession>
<dbReference type="GO" id="GO:0003887">
    <property type="term" value="F:DNA-directed DNA polymerase activity"/>
    <property type="evidence" value="ECO:0007669"/>
    <property type="project" value="UniProtKB-KW"/>
</dbReference>
<dbReference type="PANTHER" id="PTHR32294:SF0">
    <property type="entry name" value="DNA POLYMERASE III SUBUNIT ALPHA"/>
    <property type="match status" value="1"/>
</dbReference>
<evidence type="ECO:0000256" key="8">
    <source>
        <dbReference type="ARBA" id="ARBA00022932"/>
    </source>
</evidence>
<dbReference type="Pfam" id="PF02811">
    <property type="entry name" value="PHP"/>
    <property type="match status" value="1"/>
</dbReference>
<proteinExistence type="predicted"/>
<sequence length="1214" mass="132782">MSSPRFVHLRLHSEFSIADGVVRIDDAVRAAAEDGQGALALTDLANAFGLVRFYKEARDKGVKPIVGCDVWITNPDDRDKPGRLLLLVRNKVGYLNLCELLSKAWLTNQYRGRAEIEVSWLDEGGLAEGLLALSGAQQGDIGLSLAAGNADAARRHARRWAGLFPGAFYIEVQRAGQPGSEAYLGQAVRLAAELQLPVVATHPTQFMSADDFTAHEARVCISEGDILANPRRQKRFTVEQFFHTQDQMAALFADLPSALANSVEIAKRCNLTLELGKPKLPLFPTPDGMSLDDYLVQLSKEGLEQRLEQLYPNVEERDRQRPTYLARLEFECGTIIKMGFPGYFLIVADFINWAKNNDVPVGPGRGSGAGSLVAYALGVTDLDPLKYNLLFERFLNPERVSMPDFDIDFCQQGRDRVIQYVKTKYGADAVSQIATFGTMAAKAAVRDIGRVLDLGYNFTDGVAKLIPFKPGKLVTLDDALKEEPALAERRDNEDEVRQLLELAQRVEGLTRNVGMHAGGVLIAPGKLTDFCPLYTQGEEGGTVSQYDKDDVEAVGLVKFDFLGLTTLTILDWAERYIRRLDASKKDWNLGQVPLDDPASFTILKKANTVAVFQLESRGMQGMLKDAQPDRFEDIIALVALYRPGPMDLIPSFCARKHGREVVEYPDPRVESVLKETYGIMVYQEQVMQMAQIIGGYSLGGADLLRRAMGKKKAEEMAQHRELFREGAAKNGLDGTKADEIFDLMEKFAGYGFNKSHAAAYALLAYQTAWLKAHHPAEFMAANMSLAMDDTDKVKILYEDCLANGMAVLPPDVNQSAYRFEPVGEADGSRAKTIRYGLGAIKGSGQGAIEEILRARAQGPFTDLFDFCSRIDRRVVNRRTIEAMIRAGAFDSLNPNRAQLIASVSLAMDAAEQVSANAMQGGLFEMDADDGGMAAHVLVAEPAWPEKRRLQEEKAALGFFVSGHLFDAYRAEIRQFVRTKLSDLNEGRDKLVAGIITSLRTQMTQRGKMMIALLDDGSAQVEATIFNETYEANKGLFKEDELLVVQGMARNDSFSGGLRFTVDTVMDLERARSRFARSLRLSLNGNADARLLRALLEPHRAVDEPVPAAVAEGVAGRGGQGTRGGYGESGGSFGGGNGSGGGGFGGNGGGYGGARRGAPRDNTPVRSSLPVSVHYRSDMAESEVVLGDAWRIKPSDALLTALKAADARLSVDILY</sequence>
<protein>
    <recommendedName>
        <fullName evidence="3">DNA polymerase III subunit alpha</fullName>
        <ecNumber evidence="2">2.7.7.7</ecNumber>
    </recommendedName>
</protein>
<evidence type="ECO:0000256" key="5">
    <source>
        <dbReference type="ARBA" id="ARBA00022679"/>
    </source>
</evidence>
<dbReference type="InterPro" id="IPR049821">
    <property type="entry name" value="PolIIIA_DnaE1_PHP"/>
</dbReference>
<dbReference type="GO" id="GO:0003676">
    <property type="term" value="F:nucleic acid binding"/>
    <property type="evidence" value="ECO:0007669"/>
    <property type="project" value="InterPro"/>
</dbReference>
<dbReference type="GO" id="GO:0005737">
    <property type="term" value="C:cytoplasm"/>
    <property type="evidence" value="ECO:0007669"/>
    <property type="project" value="UniProtKB-SubCell"/>
</dbReference>
<reference evidence="12 13" key="1">
    <citation type="submission" date="2020-04" db="EMBL/GenBank/DDBJ databases">
        <authorList>
            <person name="De Canck E."/>
        </authorList>
    </citation>
    <scope>NUCLEOTIDE SEQUENCE [LARGE SCALE GENOMIC DNA]</scope>
    <source>
        <strain evidence="12 13">LMG 28138</strain>
    </source>
</reference>
<evidence type="ECO:0000256" key="10">
    <source>
        <dbReference type="SAM" id="MobiDB-lite"/>
    </source>
</evidence>
<dbReference type="InterPro" id="IPR004805">
    <property type="entry name" value="DnaE2/DnaE/PolC"/>
</dbReference>
<dbReference type="CDD" id="cd04485">
    <property type="entry name" value="DnaE_OBF"/>
    <property type="match status" value="1"/>
</dbReference>
<dbReference type="Pfam" id="PF07733">
    <property type="entry name" value="DNA_pol3_alpha"/>
    <property type="match status" value="1"/>
</dbReference>
<dbReference type="SUPFAM" id="SSF89550">
    <property type="entry name" value="PHP domain-like"/>
    <property type="match status" value="1"/>
</dbReference>
<dbReference type="AlphaFoldDB" id="A0A6S7B3N3"/>
<dbReference type="InterPro" id="IPR003141">
    <property type="entry name" value="Pol/His_phosphatase_N"/>
</dbReference>
<comment type="catalytic activity">
    <reaction evidence="9">
        <text>DNA(n) + a 2'-deoxyribonucleoside 5'-triphosphate = DNA(n+1) + diphosphate</text>
        <dbReference type="Rhea" id="RHEA:22508"/>
        <dbReference type="Rhea" id="RHEA-COMP:17339"/>
        <dbReference type="Rhea" id="RHEA-COMP:17340"/>
        <dbReference type="ChEBI" id="CHEBI:33019"/>
        <dbReference type="ChEBI" id="CHEBI:61560"/>
        <dbReference type="ChEBI" id="CHEBI:173112"/>
        <dbReference type="EC" id="2.7.7.7"/>
    </reaction>
</comment>
<dbReference type="PANTHER" id="PTHR32294">
    <property type="entry name" value="DNA POLYMERASE III SUBUNIT ALPHA"/>
    <property type="match status" value="1"/>
</dbReference>
<dbReference type="RefSeq" id="WP_175104870.1">
    <property type="nucleotide sequence ID" value="NZ_CADIKM010000008.1"/>
</dbReference>
<dbReference type="EMBL" id="CADIKM010000008">
    <property type="protein sequence ID" value="CAB3786759.1"/>
    <property type="molecule type" value="Genomic_DNA"/>
</dbReference>
<evidence type="ECO:0000256" key="7">
    <source>
        <dbReference type="ARBA" id="ARBA00022705"/>
    </source>
</evidence>
<dbReference type="NCBIfam" id="TIGR00594">
    <property type="entry name" value="polc"/>
    <property type="match status" value="1"/>
</dbReference>
<dbReference type="Pfam" id="PF14579">
    <property type="entry name" value="HHH_6"/>
    <property type="match status" value="1"/>
</dbReference>
<dbReference type="InterPro" id="IPR016195">
    <property type="entry name" value="Pol/histidinol_Pase-like"/>
</dbReference>
<dbReference type="Gene3D" id="1.10.150.870">
    <property type="match status" value="1"/>
</dbReference>
<dbReference type="InterPro" id="IPR012340">
    <property type="entry name" value="NA-bd_OB-fold"/>
</dbReference>
<dbReference type="NCBIfam" id="NF004226">
    <property type="entry name" value="PRK05673.1"/>
    <property type="match status" value="1"/>
</dbReference>
<dbReference type="Pfam" id="PF20914">
    <property type="entry name" value="DNA_pol_IIIA_C"/>
    <property type="match status" value="1"/>
</dbReference>
<dbReference type="InterPro" id="IPR004365">
    <property type="entry name" value="NA-bd_OB_tRNA"/>
</dbReference>
<dbReference type="SMART" id="SM00481">
    <property type="entry name" value="POLIIIAc"/>
    <property type="match status" value="1"/>
</dbReference>
<dbReference type="CDD" id="cd07433">
    <property type="entry name" value="PHP_PolIIIA_DnaE1"/>
    <property type="match status" value="1"/>
</dbReference>
<keyword evidence="5 12" id="KW-0808">Transferase</keyword>
<evidence type="ECO:0000256" key="3">
    <source>
        <dbReference type="ARBA" id="ARBA00019114"/>
    </source>
</evidence>
<dbReference type="Pfam" id="PF17657">
    <property type="entry name" value="DNA_pol3_finger"/>
    <property type="match status" value="1"/>
</dbReference>
<dbReference type="Gene3D" id="3.20.20.140">
    <property type="entry name" value="Metal-dependent hydrolases"/>
    <property type="match status" value="1"/>
</dbReference>
<evidence type="ECO:0000259" key="11">
    <source>
        <dbReference type="SMART" id="SM00481"/>
    </source>
</evidence>
<dbReference type="InterPro" id="IPR040982">
    <property type="entry name" value="DNA_pol3_finger"/>
</dbReference>
<keyword evidence="8" id="KW-0239">DNA-directed DNA polymerase</keyword>
<gene>
    <name evidence="12" type="primary">dnaE</name>
    <name evidence="12" type="ORF">LMG28138_02290</name>
</gene>
<dbReference type="EC" id="2.7.7.7" evidence="2"/>
<keyword evidence="13" id="KW-1185">Reference proteome</keyword>
<dbReference type="GO" id="GO:0008408">
    <property type="term" value="F:3'-5' exonuclease activity"/>
    <property type="evidence" value="ECO:0007669"/>
    <property type="project" value="InterPro"/>
</dbReference>
<organism evidence="12 13">
    <name type="scientific">Pararobbsia alpina</name>
    <dbReference type="NCBI Taxonomy" id="621374"/>
    <lineage>
        <taxon>Bacteria</taxon>
        <taxon>Pseudomonadati</taxon>
        <taxon>Pseudomonadota</taxon>
        <taxon>Betaproteobacteria</taxon>
        <taxon>Burkholderiales</taxon>
        <taxon>Burkholderiaceae</taxon>
        <taxon>Pararobbsia</taxon>
    </lineage>
</organism>
<dbReference type="Pfam" id="PF01336">
    <property type="entry name" value="tRNA_anti-codon"/>
    <property type="match status" value="1"/>
</dbReference>
<dbReference type="Gene3D" id="1.10.10.1600">
    <property type="entry name" value="Bacterial DNA polymerase III alpha subunit, thumb domain"/>
    <property type="match status" value="1"/>
</dbReference>
<dbReference type="InterPro" id="IPR041931">
    <property type="entry name" value="DNA_pol3_alpha_thumb_dom"/>
</dbReference>
<keyword evidence="7" id="KW-0235">DNA replication</keyword>
<comment type="subcellular location">
    <subcellularLocation>
        <location evidence="1">Cytoplasm</location>
    </subcellularLocation>
</comment>
<dbReference type="InterPro" id="IPR048472">
    <property type="entry name" value="DNA_pol_IIIA_C"/>
</dbReference>
<feature type="domain" description="Polymerase/histidinol phosphatase N-terminal" evidence="11">
    <location>
        <begin position="7"/>
        <end position="74"/>
    </location>
</feature>